<gene>
    <name evidence="10" type="ORF">XENOCAPTIV_015683</name>
</gene>
<evidence type="ECO:0000256" key="3">
    <source>
        <dbReference type="ARBA" id="ARBA00015408"/>
    </source>
</evidence>
<proteinExistence type="inferred from homology"/>
<protein>
    <recommendedName>
        <fullName evidence="3">Zinc finger protein 330</fullName>
    </recommendedName>
    <alternativeName>
        <fullName evidence="9">Nucleolar autoantigen 36</fullName>
    </alternativeName>
</protein>
<evidence type="ECO:0000256" key="8">
    <source>
        <dbReference type="ARBA" id="ARBA00023242"/>
    </source>
</evidence>
<feature type="non-terminal residue" evidence="10">
    <location>
        <position position="1"/>
    </location>
</feature>
<evidence type="ECO:0000313" key="11">
    <source>
        <dbReference type="Proteomes" id="UP001434883"/>
    </source>
</evidence>
<dbReference type="Pfam" id="PF06524">
    <property type="entry name" value="NOA36"/>
    <property type="match status" value="1"/>
</dbReference>
<dbReference type="PANTHER" id="PTHR13214">
    <property type="entry name" value="ZINC FINGER PROTEIN 330"/>
    <property type="match status" value="1"/>
</dbReference>
<dbReference type="InterPro" id="IPR010531">
    <property type="entry name" value="NOA36"/>
</dbReference>
<sequence>KTKCMKASDCVIKHPGIHSTGMAMVACYCDDHAKSKVFKQEKGKAPPCPKCGHETQETKDLSMSILQCKQSRKTRYVYRQVQSIFWRGSSENLSELNCCCSV</sequence>
<evidence type="ECO:0000313" key="10">
    <source>
        <dbReference type="EMBL" id="MEQ2208806.1"/>
    </source>
</evidence>
<dbReference type="PANTHER" id="PTHR13214:SF1">
    <property type="entry name" value="ZINC FINGER PROTEIN 330"/>
    <property type="match status" value="1"/>
</dbReference>
<dbReference type="EMBL" id="JAHRIN010050737">
    <property type="protein sequence ID" value="MEQ2208806.1"/>
    <property type="molecule type" value="Genomic_DNA"/>
</dbReference>
<comment type="caution">
    <text evidence="10">The sequence shown here is derived from an EMBL/GenBank/DDBJ whole genome shotgun (WGS) entry which is preliminary data.</text>
</comment>
<reference evidence="10 11" key="1">
    <citation type="submission" date="2021-06" db="EMBL/GenBank/DDBJ databases">
        <authorList>
            <person name="Palmer J.M."/>
        </authorList>
    </citation>
    <scope>NUCLEOTIDE SEQUENCE [LARGE SCALE GENOMIC DNA]</scope>
    <source>
        <strain evidence="10 11">XC_2019</strain>
        <tissue evidence="10">Muscle</tissue>
    </source>
</reference>
<dbReference type="Proteomes" id="UP001434883">
    <property type="component" value="Unassembled WGS sequence"/>
</dbReference>
<evidence type="ECO:0000256" key="7">
    <source>
        <dbReference type="ARBA" id="ARBA00022833"/>
    </source>
</evidence>
<comment type="subcellular location">
    <subcellularLocation>
        <location evidence="1">Nucleus</location>
        <location evidence="1">Nucleolus</location>
    </subcellularLocation>
</comment>
<keyword evidence="5" id="KW-0677">Repeat</keyword>
<evidence type="ECO:0000256" key="2">
    <source>
        <dbReference type="ARBA" id="ARBA00007212"/>
    </source>
</evidence>
<evidence type="ECO:0000256" key="6">
    <source>
        <dbReference type="ARBA" id="ARBA00022771"/>
    </source>
</evidence>
<keyword evidence="11" id="KW-1185">Reference proteome</keyword>
<keyword evidence="6" id="KW-0863">Zinc-finger</keyword>
<keyword evidence="8" id="KW-0539">Nucleus</keyword>
<keyword evidence="7" id="KW-0862">Zinc</keyword>
<keyword evidence="4" id="KW-0479">Metal-binding</keyword>
<evidence type="ECO:0000256" key="9">
    <source>
        <dbReference type="ARBA" id="ARBA00029845"/>
    </source>
</evidence>
<evidence type="ECO:0000256" key="1">
    <source>
        <dbReference type="ARBA" id="ARBA00004604"/>
    </source>
</evidence>
<accession>A0ABV0RM98</accession>
<evidence type="ECO:0000256" key="4">
    <source>
        <dbReference type="ARBA" id="ARBA00022723"/>
    </source>
</evidence>
<name>A0ABV0RM98_9TELE</name>
<comment type="similarity">
    <text evidence="2">Belongs to the NOA36 family.</text>
</comment>
<evidence type="ECO:0000256" key="5">
    <source>
        <dbReference type="ARBA" id="ARBA00022737"/>
    </source>
</evidence>
<organism evidence="10 11">
    <name type="scientific">Xenoophorus captivus</name>
    <dbReference type="NCBI Taxonomy" id="1517983"/>
    <lineage>
        <taxon>Eukaryota</taxon>
        <taxon>Metazoa</taxon>
        <taxon>Chordata</taxon>
        <taxon>Craniata</taxon>
        <taxon>Vertebrata</taxon>
        <taxon>Euteleostomi</taxon>
        <taxon>Actinopterygii</taxon>
        <taxon>Neopterygii</taxon>
        <taxon>Teleostei</taxon>
        <taxon>Neoteleostei</taxon>
        <taxon>Acanthomorphata</taxon>
        <taxon>Ovalentaria</taxon>
        <taxon>Atherinomorphae</taxon>
        <taxon>Cyprinodontiformes</taxon>
        <taxon>Goodeidae</taxon>
        <taxon>Xenoophorus</taxon>
    </lineage>
</organism>